<dbReference type="Gene3D" id="1.10.10.60">
    <property type="entry name" value="Homeodomain-like"/>
    <property type="match status" value="3"/>
</dbReference>
<dbReference type="InterPro" id="IPR017970">
    <property type="entry name" value="Homeobox_CS"/>
</dbReference>
<keyword evidence="3 4" id="KW-0539">Nucleus</keyword>
<feature type="domain" description="Homeobox" evidence="7">
    <location>
        <begin position="25"/>
        <end position="85"/>
    </location>
</feature>
<dbReference type="PROSITE" id="PS50071">
    <property type="entry name" value="HOMEOBOX_2"/>
    <property type="match status" value="3"/>
</dbReference>
<feature type="compositionally biased region" description="Low complexity" evidence="6">
    <location>
        <begin position="414"/>
        <end position="423"/>
    </location>
</feature>
<evidence type="ECO:0000256" key="5">
    <source>
        <dbReference type="RuleBase" id="RU000682"/>
    </source>
</evidence>
<keyword evidence="2 4" id="KW-0371">Homeobox</keyword>
<sequence length="558" mass="61944">MNPALAHSHWDHLPPASSKLPLKTDQPKKPRHRHLPHQLVALNELYDKTEHPSLEERTTLAERLGMETKTVNSWFQNKRASSKKRHKAPLTQCELPPISALIASVSAPPTSHASHQVEYDELSEDEYLPPQSVSAVHPLQHQQQQHALFYAGEPQSHHLFEAESSMPRKSRSRPSQEQTEELKKFYELKPHPSKEEREALGVKIGMRYQSVTNWFQNQRSIAKKREEKSAVLSHSQPSSARPYTPPFALPPSSNAAHPSLGVPPPTSHPSLSALLHHPPRARRSPSAAPSAPSRPASPRASPYPIHQLSIDATHRRPRRTRPEPYQLEALKKLFHRTKTPSIEDRQRLAAEIGMDVGKVTNWFRNLRQSDRKRARQTGSASASASADEMDEDMDADTTMDVDEDARSRMTISRTATPSAASTSGVESVKIEALDEKPLHIHGSSSRSHVHHALHAPPRSIYARAPLAHSQSELGSDEEFPEAVTPSPESSPPPPTVASTSSLALPLAHARETKASISRYALEYAQYESEKAAPALEDSGVKMEDALLLLSFHHGTVVH</sequence>
<dbReference type="CDD" id="cd00086">
    <property type="entry name" value="homeodomain"/>
    <property type="match status" value="3"/>
</dbReference>
<comment type="caution">
    <text evidence="8">The sequence shown here is derived from an EMBL/GenBank/DDBJ whole genome shotgun (WGS) entry which is preliminary data.</text>
</comment>
<keyword evidence="1 4" id="KW-0238">DNA-binding</keyword>
<dbReference type="GO" id="GO:0000978">
    <property type="term" value="F:RNA polymerase II cis-regulatory region sequence-specific DNA binding"/>
    <property type="evidence" value="ECO:0007669"/>
    <property type="project" value="TreeGrafter"/>
</dbReference>
<feature type="region of interest" description="Disordered" evidence="6">
    <location>
        <begin position="1"/>
        <end position="32"/>
    </location>
</feature>
<name>A0A2G8SC97_9APHY</name>
<evidence type="ECO:0000313" key="9">
    <source>
        <dbReference type="Proteomes" id="UP000230002"/>
    </source>
</evidence>
<feature type="compositionally biased region" description="Acidic residues" evidence="6">
    <location>
        <begin position="387"/>
        <end position="403"/>
    </location>
</feature>
<comment type="subcellular location">
    <subcellularLocation>
        <location evidence="4 5">Nucleus</location>
    </subcellularLocation>
</comment>
<feature type="region of interest" description="Disordered" evidence="6">
    <location>
        <begin position="225"/>
        <end position="325"/>
    </location>
</feature>
<accession>A0A2G8SC97</accession>
<feature type="compositionally biased region" description="Polar residues" evidence="6">
    <location>
        <begin position="232"/>
        <end position="241"/>
    </location>
</feature>
<dbReference type="EMBL" id="AYKW01000012">
    <property type="protein sequence ID" value="PIL31395.1"/>
    <property type="molecule type" value="Genomic_DNA"/>
</dbReference>
<feature type="DNA-binding region" description="Homeobox" evidence="4">
    <location>
        <begin position="167"/>
        <end position="226"/>
    </location>
</feature>
<evidence type="ECO:0000256" key="3">
    <source>
        <dbReference type="ARBA" id="ARBA00023242"/>
    </source>
</evidence>
<dbReference type="SMART" id="SM00389">
    <property type="entry name" value="HOX"/>
    <property type="match status" value="3"/>
</dbReference>
<dbReference type="InterPro" id="IPR051000">
    <property type="entry name" value="Homeobox_DNA-bind_prot"/>
</dbReference>
<feature type="DNA-binding region" description="Homeobox" evidence="4">
    <location>
        <begin position="315"/>
        <end position="374"/>
    </location>
</feature>
<evidence type="ECO:0000313" key="8">
    <source>
        <dbReference type="EMBL" id="PIL31395.1"/>
    </source>
</evidence>
<dbReference type="PROSITE" id="PS00027">
    <property type="entry name" value="HOMEOBOX_1"/>
    <property type="match status" value="2"/>
</dbReference>
<evidence type="ECO:0000256" key="1">
    <source>
        <dbReference type="ARBA" id="ARBA00023125"/>
    </source>
</evidence>
<dbReference type="AlphaFoldDB" id="A0A2G8SC97"/>
<reference evidence="8 9" key="1">
    <citation type="journal article" date="2015" name="Sci. Rep.">
        <title>Chromosome-level genome map provides insights into diverse defense mechanisms in the medicinal fungus Ganoderma sinense.</title>
        <authorList>
            <person name="Zhu Y."/>
            <person name="Xu J."/>
            <person name="Sun C."/>
            <person name="Zhou S."/>
            <person name="Xu H."/>
            <person name="Nelson D.R."/>
            <person name="Qian J."/>
            <person name="Song J."/>
            <person name="Luo H."/>
            <person name="Xiang L."/>
            <person name="Li Y."/>
            <person name="Xu Z."/>
            <person name="Ji A."/>
            <person name="Wang L."/>
            <person name="Lu S."/>
            <person name="Hayward A."/>
            <person name="Sun W."/>
            <person name="Li X."/>
            <person name="Schwartz D.C."/>
            <person name="Wang Y."/>
            <person name="Chen S."/>
        </authorList>
    </citation>
    <scope>NUCLEOTIDE SEQUENCE [LARGE SCALE GENOMIC DNA]</scope>
    <source>
        <strain evidence="8 9">ZZ0214-1</strain>
    </source>
</reference>
<proteinExistence type="predicted"/>
<dbReference type="InterPro" id="IPR009057">
    <property type="entry name" value="Homeodomain-like_sf"/>
</dbReference>
<evidence type="ECO:0000256" key="2">
    <source>
        <dbReference type="ARBA" id="ARBA00023155"/>
    </source>
</evidence>
<keyword evidence="9" id="KW-1185">Reference proteome</keyword>
<organism evidence="8 9">
    <name type="scientific">Ganoderma sinense ZZ0214-1</name>
    <dbReference type="NCBI Taxonomy" id="1077348"/>
    <lineage>
        <taxon>Eukaryota</taxon>
        <taxon>Fungi</taxon>
        <taxon>Dikarya</taxon>
        <taxon>Basidiomycota</taxon>
        <taxon>Agaricomycotina</taxon>
        <taxon>Agaricomycetes</taxon>
        <taxon>Polyporales</taxon>
        <taxon>Polyporaceae</taxon>
        <taxon>Ganoderma</taxon>
    </lineage>
</organism>
<feature type="region of interest" description="Disordered" evidence="6">
    <location>
        <begin position="162"/>
        <end position="195"/>
    </location>
</feature>
<feature type="region of interest" description="Disordered" evidence="6">
    <location>
        <begin position="467"/>
        <end position="501"/>
    </location>
</feature>
<dbReference type="GO" id="GO:0030154">
    <property type="term" value="P:cell differentiation"/>
    <property type="evidence" value="ECO:0007669"/>
    <property type="project" value="TreeGrafter"/>
</dbReference>
<dbReference type="GO" id="GO:0005634">
    <property type="term" value="C:nucleus"/>
    <property type="evidence" value="ECO:0007669"/>
    <property type="project" value="UniProtKB-SubCell"/>
</dbReference>
<dbReference type="PANTHER" id="PTHR24324">
    <property type="entry name" value="HOMEOBOX PROTEIN HHEX"/>
    <property type="match status" value="1"/>
</dbReference>
<protein>
    <submittedName>
        <fullName evidence="8">Transcription factor</fullName>
    </submittedName>
</protein>
<feature type="compositionally biased region" description="Low complexity" evidence="6">
    <location>
        <begin position="284"/>
        <end position="302"/>
    </location>
</feature>
<evidence type="ECO:0000256" key="4">
    <source>
        <dbReference type="PROSITE-ProRule" id="PRU00108"/>
    </source>
</evidence>
<dbReference type="InterPro" id="IPR001356">
    <property type="entry name" value="HD"/>
</dbReference>
<dbReference type="STRING" id="1077348.A0A2G8SC97"/>
<gene>
    <name evidence="8" type="ORF">GSI_06096</name>
</gene>
<dbReference type="PANTHER" id="PTHR24324:SF9">
    <property type="entry name" value="HOMEOBOX DOMAIN-CONTAINING PROTEIN"/>
    <property type="match status" value="1"/>
</dbReference>
<evidence type="ECO:0000259" key="7">
    <source>
        <dbReference type="PROSITE" id="PS50071"/>
    </source>
</evidence>
<dbReference type="OrthoDB" id="6159439at2759"/>
<dbReference type="Pfam" id="PF00046">
    <property type="entry name" value="Homeodomain"/>
    <property type="match status" value="3"/>
</dbReference>
<feature type="compositionally biased region" description="Basic and acidic residues" evidence="6">
    <location>
        <begin position="180"/>
        <end position="195"/>
    </location>
</feature>
<feature type="DNA-binding region" description="Homeobox" evidence="4">
    <location>
        <begin position="27"/>
        <end position="86"/>
    </location>
</feature>
<feature type="region of interest" description="Disordered" evidence="6">
    <location>
        <begin position="370"/>
        <end position="427"/>
    </location>
</feature>
<evidence type="ECO:0000256" key="6">
    <source>
        <dbReference type="SAM" id="MobiDB-lite"/>
    </source>
</evidence>
<feature type="domain" description="Homeobox" evidence="7">
    <location>
        <begin position="165"/>
        <end position="225"/>
    </location>
</feature>
<dbReference type="GO" id="GO:0000981">
    <property type="term" value="F:DNA-binding transcription factor activity, RNA polymerase II-specific"/>
    <property type="evidence" value="ECO:0007669"/>
    <property type="project" value="InterPro"/>
</dbReference>
<dbReference type="Proteomes" id="UP000230002">
    <property type="component" value="Unassembled WGS sequence"/>
</dbReference>
<dbReference type="SUPFAM" id="SSF46689">
    <property type="entry name" value="Homeodomain-like"/>
    <property type="match status" value="3"/>
</dbReference>
<feature type="domain" description="Homeobox" evidence="7">
    <location>
        <begin position="313"/>
        <end position="373"/>
    </location>
</feature>